<evidence type="ECO:0000256" key="6">
    <source>
        <dbReference type="HAMAP-Rule" id="MF_00653"/>
    </source>
</evidence>
<dbReference type="InterPro" id="IPR036866">
    <property type="entry name" value="RibonucZ/Hydroxyglut_hydro"/>
</dbReference>
<dbReference type="PANTHER" id="PTHR42663">
    <property type="entry name" value="HYDROLASE C777.06C-RELATED-RELATED"/>
    <property type="match status" value="1"/>
</dbReference>
<dbReference type="GO" id="GO:0018189">
    <property type="term" value="P:pyrroloquinoline quinone biosynthetic process"/>
    <property type="evidence" value="ECO:0007669"/>
    <property type="project" value="UniProtKB-UniRule"/>
</dbReference>
<dbReference type="Pfam" id="PF12706">
    <property type="entry name" value="Lactamase_B_2"/>
    <property type="match status" value="1"/>
</dbReference>
<comment type="pathway">
    <text evidence="1 6">Cofactor biosynthesis; pyrroloquinoline quinone biosynthesis.</text>
</comment>
<evidence type="ECO:0000313" key="8">
    <source>
        <dbReference type="EMBL" id="NDW46725.1"/>
    </source>
</evidence>
<evidence type="ECO:0000256" key="2">
    <source>
        <dbReference type="ARBA" id="ARBA00008481"/>
    </source>
</evidence>
<sequence length="295" mass="31728">MHIIVLGAAAGGGLPQWNCGCANCNDARAGRLRPSGQSSLAVSADGEHWSILNASPDIRQQMLDTPALHPWGLRGSPVASVLVTNGDIDHIAGLLSLREQTPFSLFATGEIHAILDGNRIFDAVSHDNVPRHSVSLDMPFALHKGLEATLFAVPGKVPLFLEGESVDTGLIGEQTVGLRLSDGRSVAYYIPGCAYVPDDLLTRLSDADHLLFDGTLWDDDEMIRSGTGVKTGRRMGHISISGPEGSITRLATIPARKTFVHINNTNPVWRPGSDERAHVERHGWQVAQDGMEILT</sequence>
<evidence type="ECO:0000256" key="3">
    <source>
        <dbReference type="ARBA" id="ARBA00015084"/>
    </source>
</evidence>
<reference evidence="8" key="1">
    <citation type="submission" date="2020-02" db="EMBL/GenBank/DDBJ databases">
        <title>Delineation of the pyrene-degrading pathway in Roseobacter clade bacteria by genomic analysis.</title>
        <authorList>
            <person name="Zhou H."/>
            <person name="Wang H."/>
        </authorList>
    </citation>
    <scope>NUCLEOTIDE SEQUENCE</scope>
    <source>
        <strain evidence="8">PrR005</strain>
    </source>
</reference>
<dbReference type="HAMAP" id="MF_00653">
    <property type="entry name" value="PQQ_syn_PqqB"/>
    <property type="match status" value="1"/>
</dbReference>
<dbReference type="EMBL" id="JAAGOX010000043">
    <property type="protein sequence ID" value="NDW46725.1"/>
    <property type="molecule type" value="Genomic_DNA"/>
</dbReference>
<evidence type="ECO:0000256" key="4">
    <source>
        <dbReference type="ARBA" id="ARBA00022448"/>
    </source>
</evidence>
<comment type="function">
    <text evidence="6">May be involved in the transport of PQQ or its precursor to the periplasm.</text>
</comment>
<keyword evidence="4 6" id="KW-0813">Transport</keyword>
<feature type="domain" description="Metallo-beta-lactamase" evidence="7">
    <location>
        <begin position="48"/>
        <end position="262"/>
    </location>
</feature>
<gene>
    <name evidence="6 8" type="primary">pqqB</name>
    <name evidence="8" type="ORF">G0P99_17390</name>
</gene>
<dbReference type="NCBIfam" id="TIGR02108">
    <property type="entry name" value="PQQ_syn_pqqB"/>
    <property type="match status" value="1"/>
</dbReference>
<dbReference type="SUPFAM" id="SSF56281">
    <property type="entry name" value="Metallo-hydrolase/oxidoreductase"/>
    <property type="match status" value="1"/>
</dbReference>
<keyword evidence="5 6" id="KW-0884">PQQ biosynthesis</keyword>
<dbReference type="UniPathway" id="UPA00539"/>
<dbReference type="Gene3D" id="3.60.15.10">
    <property type="entry name" value="Ribonuclease Z/Hydroxyacylglutathione hydrolase-like"/>
    <property type="match status" value="1"/>
</dbReference>
<dbReference type="InterPro" id="IPR001279">
    <property type="entry name" value="Metallo-B-lactamas"/>
</dbReference>
<dbReference type="RefSeq" id="WP_164131752.1">
    <property type="nucleotide sequence ID" value="NZ_JAAGOX010000043.1"/>
</dbReference>
<name>A0A6B2NXU1_9RHOB</name>
<protein>
    <recommendedName>
        <fullName evidence="3 6">Coenzyme PQQ synthesis protein B</fullName>
    </recommendedName>
    <alternativeName>
        <fullName evidence="6">Pyrroloquinoline quinone biosynthesis protein B</fullName>
    </alternativeName>
</protein>
<evidence type="ECO:0000259" key="7">
    <source>
        <dbReference type="Pfam" id="PF12706"/>
    </source>
</evidence>
<evidence type="ECO:0000256" key="5">
    <source>
        <dbReference type="ARBA" id="ARBA00022905"/>
    </source>
</evidence>
<dbReference type="PANTHER" id="PTHR42663:SF7">
    <property type="entry name" value="COENZYME PQQ SYNTHESIS PROTEIN B"/>
    <property type="match status" value="1"/>
</dbReference>
<comment type="caution">
    <text evidence="8">The sequence shown here is derived from an EMBL/GenBank/DDBJ whole genome shotgun (WGS) entry which is preliminary data.</text>
</comment>
<accession>A0A6B2NXU1</accession>
<organism evidence="8">
    <name type="scientific">Ruegeria sp. PrR005</name>
    <dbReference type="NCBI Taxonomy" id="2706882"/>
    <lineage>
        <taxon>Bacteria</taxon>
        <taxon>Pseudomonadati</taxon>
        <taxon>Pseudomonadota</taxon>
        <taxon>Alphaproteobacteria</taxon>
        <taxon>Rhodobacterales</taxon>
        <taxon>Roseobacteraceae</taxon>
        <taxon>Ruegeria</taxon>
    </lineage>
</organism>
<comment type="similarity">
    <text evidence="2 6">Belongs to the PqqB family.</text>
</comment>
<dbReference type="InterPro" id="IPR011842">
    <property type="entry name" value="PQQ_synth_PqqB"/>
</dbReference>
<evidence type="ECO:0000256" key="1">
    <source>
        <dbReference type="ARBA" id="ARBA00004886"/>
    </source>
</evidence>
<proteinExistence type="inferred from homology"/>
<dbReference type="AlphaFoldDB" id="A0A6B2NXU1"/>